<comment type="subcellular location">
    <subcellularLocation>
        <location evidence="1">Early endosome</location>
    </subcellularLocation>
</comment>
<dbReference type="InParanoid" id="A0A3Q0KGU6"/>
<accession>A0A3Q0KGU6</accession>
<dbReference type="InterPro" id="IPR036322">
    <property type="entry name" value="WD40_repeat_dom_sf"/>
</dbReference>
<dbReference type="PANTHER" id="PTHR46189:SF1">
    <property type="entry name" value="LD41958P"/>
    <property type="match status" value="1"/>
</dbReference>
<evidence type="ECO:0000313" key="13">
    <source>
        <dbReference type="WBParaSite" id="Smp_063260.2"/>
    </source>
</evidence>
<keyword evidence="6 8" id="KW-0863">Zinc-finger</keyword>
<dbReference type="STRING" id="6183.A0A3Q0KGU6"/>
<name>A0A3Q0KGU6_SCHMA</name>
<keyword evidence="11" id="KW-1185">Reference proteome</keyword>
<feature type="repeat" description="WD" evidence="9">
    <location>
        <begin position="200"/>
        <end position="233"/>
    </location>
</feature>
<dbReference type="Pfam" id="PF01363">
    <property type="entry name" value="FYVE"/>
    <property type="match status" value="1"/>
</dbReference>
<keyword evidence="5" id="KW-0967">Endosome</keyword>
<dbReference type="FunFam" id="3.30.40.10:FF:000105">
    <property type="entry name" value="WD repeat and FYVE domain-containing protein 2"/>
    <property type="match status" value="1"/>
</dbReference>
<dbReference type="InterPro" id="IPR017455">
    <property type="entry name" value="Znf_FYVE-rel"/>
</dbReference>
<dbReference type="SMART" id="SM00320">
    <property type="entry name" value="WD40"/>
    <property type="match status" value="7"/>
</dbReference>
<dbReference type="PRINTS" id="PR00320">
    <property type="entry name" value="GPROTEINBRPT"/>
</dbReference>
<evidence type="ECO:0000256" key="5">
    <source>
        <dbReference type="ARBA" id="ARBA00022753"/>
    </source>
</evidence>
<dbReference type="GO" id="GO:0008270">
    <property type="term" value="F:zinc ion binding"/>
    <property type="evidence" value="ECO:0007669"/>
    <property type="project" value="UniProtKB-KW"/>
</dbReference>
<dbReference type="AlphaFoldDB" id="A0A3Q0KGU6"/>
<keyword evidence="2 9" id="KW-0853">WD repeat</keyword>
<evidence type="ECO:0000256" key="9">
    <source>
        <dbReference type="PROSITE-ProRule" id="PRU00221"/>
    </source>
</evidence>
<feature type="repeat" description="WD" evidence="9">
    <location>
        <begin position="386"/>
        <end position="413"/>
    </location>
</feature>
<proteinExistence type="predicted"/>
<dbReference type="WBParaSite" id="Smp_063260.2">
    <property type="protein sequence ID" value="Smp_063260.2"/>
    <property type="gene ID" value="Smp_063260"/>
</dbReference>
<dbReference type="FunCoup" id="A0A3Q0KGU6">
    <property type="interactions" value="1194"/>
</dbReference>
<dbReference type="WBParaSite" id="Smp_063260.1">
    <property type="protein sequence ID" value="Smp_063260.1"/>
    <property type="gene ID" value="Smp_063260"/>
</dbReference>
<keyword evidence="7" id="KW-0862">Zinc</keyword>
<accession>A0A5K4EGE9</accession>
<dbReference type="InterPro" id="IPR001680">
    <property type="entry name" value="WD40_rpt"/>
</dbReference>
<dbReference type="SMART" id="SM00064">
    <property type="entry name" value="FYVE"/>
    <property type="match status" value="1"/>
</dbReference>
<evidence type="ECO:0000256" key="4">
    <source>
        <dbReference type="ARBA" id="ARBA00022737"/>
    </source>
</evidence>
<dbReference type="SUPFAM" id="SSF50978">
    <property type="entry name" value="WD40 repeat-like"/>
    <property type="match status" value="1"/>
</dbReference>
<dbReference type="InterPro" id="IPR042234">
    <property type="entry name" value="WDFY1/WDFY2"/>
</dbReference>
<evidence type="ECO:0000256" key="2">
    <source>
        <dbReference type="ARBA" id="ARBA00022574"/>
    </source>
</evidence>
<evidence type="ECO:0000313" key="11">
    <source>
        <dbReference type="Proteomes" id="UP000008854"/>
    </source>
</evidence>
<dbReference type="InterPro" id="IPR011011">
    <property type="entry name" value="Znf_FYVE_PHD"/>
</dbReference>
<feature type="repeat" description="WD" evidence="9">
    <location>
        <begin position="21"/>
        <end position="52"/>
    </location>
</feature>
<sequence length="421" mass="47282">MAAVIQDPSRQIAKPELVFKIDGLSCGVNDAIFIPGRDSIVTGSEDRTLRIWVRRDTGKFWPTVIELLPSPVTCITYSAESHRLFVGLENGTVVEYDVAEDLNHIEHKRDYLSHTARITGIVCTPDMGWVVSASKDRTVAWYSTNSGRRICEHILEHSAMCLEYDVGSHYVFVGDSSGRITLLSINQVNGQVMCRVIRELRGHEQSVSFLAWDSINSRLFSCSADHSVIFWDIGGAKGSSFELQGHSKEVSSICWWSTGASSANVKDSKYKGLLISGGLDGYLIFWFMDPSRIESPNWSESDVCHICSGPFFWNVRKMWNNMSVGVRQHHCRRCGHAVCDKCSPYRSNLPCMGFEKDVRICSQCFPLITDSDRKSLAISFDARHPVTCIRVEESLNLLLTVGKDRIIKVWDIKAFSSNPHS</sequence>
<dbReference type="Proteomes" id="UP000008854">
    <property type="component" value="Unassembled WGS sequence"/>
</dbReference>
<dbReference type="SUPFAM" id="SSF57903">
    <property type="entry name" value="FYVE/PHD zinc finger"/>
    <property type="match status" value="1"/>
</dbReference>
<dbReference type="CDD" id="cd15718">
    <property type="entry name" value="FYVE_WDFY1_like"/>
    <property type="match status" value="1"/>
</dbReference>
<dbReference type="InterPro" id="IPR000306">
    <property type="entry name" value="Znf_FYVE"/>
</dbReference>
<keyword evidence="3" id="KW-0479">Metal-binding</keyword>
<reference evidence="11" key="1">
    <citation type="journal article" date="2012" name="PLoS Negl. Trop. Dis.">
        <title>A systematically improved high quality genome and transcriptome of the human blood fluke Schistosoma mansoni.</title>
        <authorList>
            <person name="Protasio A.V."/>
            <person name="Tsai I.J."/>
            <person name="Babbage A."/>
            <person name="Nichol S."/>
            <person name="Hunt M."/>
            <person name="Aslett M.A."/>
            <person name="De Silva N."/>
            <person name="Velarde G.S."/>
            <person name="Anderson T.J."/>
            <person name="Clark R.C."/>
            <person name="Davidson C."/>
            <person name="Dillon G.P."/>
            <person name="Holroyd N.E."/>
            <person name="LoVerde P.T."/>
            <person name="Lloyd C."/>
            <person name="McQuillan J."/>
            <person name="Oliveira G."/>
            <person name="Otto T.D."/>
            <person name="Parker-Manuel S.J."/>
            <person name="Quail M.A."/>
            <person name="Wilson R.A."/>
            <person name="Zerlotini A."/>
            <person name="Dunne D.W."/>
            <person name="Berriman M."/>
        </authorList>
    </citation>
    <scope>NUCLEOTIDE SEQUENCE [LARGE SCALE GENOMIC DNA]</scope>
    <source>
        <strain evidence="11">Puerto Rican</strain>
    </source>
</reference>
<dbReference type="ExpressionAtlas" id="A0A3Q0KGU6">
    <property type="expression patterns" value="baseline"/>
</dbReference>
<evidence type="ECO:0000256" key="3">
    <source>
        <dbReference type="ARBA" id="ARBA00022723"/>
    </source>
</evidence>
<evidence type="ECO:0000259" key="10">
    <source>
        <dbReference type="PROSITE" id="PS50178"/>
    </source>
</evidence>
<evidence type="ECO:0000256" key="1">
    <source>
        <dbReference type="ARBA" id="ARBA00004412"/>
    </source>
</evidence>
<organism evidence="11 12">
    <name type="scientific">Schistosoma mansoni</name>
    <name type="common">Blood fluke</name>
    <dbReference type="NCBI Taxonomy" id="6183"/>
    <lineage>
        <taxon>Eukaryota</taxon>
        <taxon>Metazoa</taxon>
        <taxon>Spiralia</taxon>
        <taxon>Lophotrochozoa</taxon>
        <taxon>Platyhelminthes</taxon>
        <taxon>Trematoda</taxon>
        <taxon>Digenea</taxon>
        <taxon>Strigeidida</taxon>
        <taxon>Schistosomatoidea</taxon>
        <taxon>Schistosomatidae</taxon>
        <taxon>Schistosoma</taxon>
    </lineage>
</organism>
<keyword evidence="4" id="KW-0677">Repeat</keyword>
<dbReference type="PROSITE" id="PS50178">
    <property type="entry name" value="ZF_FYVE"/>
    <property type="match status" value="1"/>
</dbReference>
<feature type="domain" description="FYVE-type" evidence="10">
    <location>
        <begin position="298"/>
        <end position="369"/>
    </location>
</feature>
<dbReference type="Pfam" id="PF00400">
    <property type="entry name" value="WD40"/>
    <property type="match status" value="5"/>
</dbReference>
<dbReference type="PANTHER" id="PTHR46189">
    <property type="entry name" value="LD41958P"/>
    <property type="match status" value="1"/>
</dbReference>
<evidence type="ECO:0000256" key="7">
    <source>
        <dbReference type="ARBA" id="ARBA00022833"/>
    </source>
</evidence>
<dbReference type="PROSITE" id="PS00678">
    <property type="entry name" value="WD_REPEATS_1"/>
    <property type="match status" value="2"/>
</dbReference>
<evidence type="ECO:0000256" key="8">
    <source>
        <dbReference type="PROSITE-ProRule" id="PRU00091"/>
    </source>
</evidence>
<dbReference type="GO" id="GO:0005769">
    <property type="term" value="C:early endosome"/>
    <property type="evidence" value="ECO:0007669"/>
    <property type="project" value="UniProtKB-SubCell"/>
</dbReference>
<protein>
    <submittedName>
        <fullName evidence="12 13">Putative wd-repeat protein</fullName>
    </submittedName>
</protein>
<reference evidence="12" key="2">
    <citation type="submission" date="2018-12" db="UniProtKB">
        <authorList>
            <consortium name="WormBaseParasite"/>
        </authorList>
    </citation>
    <scope>IDENTIFICATION</scope>
    <source>
        <strain evidence="12 13">Puerto Rican</strain>
    </source>
</reference>
<dbReference type="Gene3D" id="2.130.10.10">
    <property type="entry name" value="YVTN repeat-like/Quinoprotein amine dehydrogenase"/>
    <property type="match status" value="2"/>
</dbReference>
<dbReference type="Gene3D" id="3.30.40.10">
    <property type="entry name" value="Zinc/RING finger domain, C3HC4 (zinc finger)"/>
    <property type="match status" value="1"/>
</dbReference>
<dbReference type="InterPro" id="IPR019775">
    <property type="entry name" value="WD40_repeat_CS"/>
</dbReference>
<dbReference type="PROSITE" id="PS50082">
    <property type="entry name" value="WD_REPEATS_2"/>
    <property type="match status" value="3"/>
</dbReference>
<dbReference type="PROSITE" id="PS50294">
    <property type="entry name" value="WD_REPEATS_REGION"/>
    <property type="match status" value="1"/>
</dbReference>
<evidence type="ECO:0000313" key="12">
    <source>
        <dbReference type="WBParaSite" id="Smp_063260.1"/>
    </source>
</evidence>
<dbReference type="InterPro" id="IPR013083">
    <property type="entry name" value="Znf_RING/FYVE/PHD"/>
</dbReference>
<evidence type="ECO:0000256" key="6">
    <source>
        <dbReference type="ARBA" id="ARBA00022771"/>
    </source>
</evidence>
<dbReference type="InterPro" id="IPR015943">
    <property type="entry name" value="WD40/YVTN_repeat-like_dom_sf"/>
</dbReference>
<dbReference type="InterPro" id="IPR020472">
    <property type="entry name" value="WD40_PAC1"/>
</dbReference>